<reference evidence="6 7" key="1">
    <citation type="submission" date="2019-02" db="EMBL/GenBank/DDBJ databases">
        <title>Shewanella sp. D4-2 isolated from Dokdo Island.</title>
        <authorList>
            <person name="Baek K."/>
        </authorList>
    </citation>
    <scope>NUCLEOTIDE SEQUENCE [LARGE SCALE GENOMIC DNA]</scope>
    <source>
        <strain evidence="6 7">D4-2</strain>
    </source>
</reference>
<evidence type="ECO:0000256" key="2">
    <source>
        <dbReference type="ARBA" id="ARBA00023015"/>
    </source>
</evidence>
<dbReference type="PROSITE" id="PS50931">
    <property type="entry name" value="HTH_LYSR"/>
    <property type="match status" value="1"/>
</dbReference>
<dbReference type="PANTHER" id="PTHR30537">
    <property type="entry name" value="HTH-TYPE TRANSCRIPTIONAL REGULATOR"/>
    <property type="match status" value="1"/>
</dbReference>
<dbReference type="InterPro" id="IPR036390">
    <property type="entry name" value="WH_DNA-bd_sf"/>
</dbReference>
<dbReference type="OrthoDB" id="9786526at2"/>
<name>A0A411PMK2_9GAMM</name>
<dbReference type="InterPro" id="IPR000847">
    <property type="entry name" value="LysR_HTH_N"/>
</dbReference>
<gene>
    <name evidence="6" type="ORF">EXU30_03035</name>
</gene>
<accession>A0A411PMK2</accession>
<keyword evidence="2" id="KW-0805">Transcription regulation</keyword>
<evidence type="ECO:0000256" key="4">
    <source>
        <dbReference type="ARBA" id="ARBA00023163"/>
    </source>
</evidence>
<dbReference type="Proteomes" id="UP000291106">
    <property type="component" value="Chromosome"/>
</dbReference>
<feature type="domain" description="HTH lysR-type" evidence="5">
    <location>
        <begin position="7"/>
        <end position="64"/>
    </location>
</feature>
<dbReference type="AlphaFoldDB" id="A0A411PMK2"/>
<dbReference type="InterPro" id="IPR005119">
    <property type="entry name" value="LysR_subst-bd"/>
</dbReference>
<dbReference type="GO" id="GO:0003700">
    <property type="term" value="F:DNA-binding transcription factor activity"/>
    <property type="evidence" value="ECO:0007669"/>
    <property type="project" value="InterPro"/>
</dbReference>
<dbReference type="KEGG" id="smai:EXU30_03035"/>
<evidence type="ECO:0000313" key="6">
    <source>
        <dbReference type="EMBL" id="QBF84772.1"/>
    </source>
</evidence>
<proteinExistence type="inferred from homology"/>
<dbReference type="EMBL" id="CP036200">
    <property type="protein sequence ID" value="QBF84772.1"/>
    <property type="molecule type" value="Genomic_DNA"/>
</dbReference>
<dbReference type="Pfam" id="PF00126">
    <property type="entry name" value="HTH_1"/>
    <property type="match status" value="1"/>
</dbReference>
<sequence>MAEHAGTQIALIHLFVHLVNAGSYTQVAADLNMPVASVSRKIAKLEALLNTQLLMRSTRRLRLTEEGGVLFERYQGVIAQLDELSHPSRAKPEGTLRLATPISITSMLLIEAFTEFGQLYPDIDLHISQNNQTIDLIDEGVDVAIVGGAQPDSSWISKLFGVLHYGLVASPEYMASKPELTAPEQLDDFDLIKVWPLFNWILTHKEQGEYYHEQSSKLTLSDIYGAIRAAKAGGGILYGPLKFVEPELKSGELVQVLPQWKGETRRISMLYHQRSHQPLKVQLFIDFMLSKAEHIFANR</sequence>
<dbReference type="Gene3D" id="1.10.10.10">
    <property type="entry name" value="Winged helix-like DNA-binding domain superfamily/Winged helix DNA-binding domain"/>
    <property type="match status" value="1"/>
</dbReference>
<dbReference type="GO" id="GO:0043565">
    <property type="term" value="F:sequence-specific DNA binding"/>
    <property type="evidence" value="ECO:0007669"/>
    <property type="project" value="TreeGrafter"/>
</dbReference>
<evidence type="ECO:0000256" key="1">
    <source>
        <dbReference type="ARBA" id="ARBA00009437"/>
    </source>
</evidence>
<dbReference type="CDD" id="cd08422">
    <property type="entry name" value="PBP2_CrgA_like"/>
    <property type="match status" value="1"/>
</dbReference>
<protein>
    <submittedName>
        <fullName evidence="6">LysR family transcriptional regulator</fullName>
    </submittedName>
</protein>
<dbReference type="RefSeq" id="WP_130603209.1">
    <property type="nucleotide sequence ID" value="NZ_CP036200.1"/>
</dbReference>
<evidence type="ECO:0000313" key="7">
    <source>
        <dbReference type="Proteomes" id="UP000291106"/>
    </source>
</evidence>
<keyword evidence="4" id="KW-0804">Transcription</keyword>
<organism evidence="6 7">
    <name type="scientific">Shewanella maritima</name>
    <dbReference type="NCBI Taxonomy" id="2520507"/>
    <lineage>
        <taxon>Bacteria</taxon>
        <taxon>Pseudomonadati</taxon>
        <taxon>Pseudomonadota</taxon>
        <taxon>Gammaproteobacteria</taxon>
        <taxon>Alteromonadales</taxon>
        <taxon>Shewanellaceae</taxon>
        <taxon>Shewanella</taxon>
    </lineage>
</organism>
<dbReference type="SUPFAM" id="SSF46785">
    <property type="entry name" value="Winged helix' DNA-binding domain"/>
    <property type="match status" value="1"/>
</dbReference>
<keyword evidence="3" id="KW-0238">DNA-binding</keyword>
<evidence type="ECO:0000256" key="3">
    <source>
        <dbReference type="ARBA" id="ARBA00023125"/>
    </source>
</evidence>
<dbReference type="PANTHER" id="PTHR30537:SF17">
    <property type="entry name" value="LYSR-FAMILY REGULATORY PROTEIN"/>
    <property type="match status" value="1"/>
</dbReference>
<evidence type="ECO:0000259" key="5">
    <source>
        <dbReference type="PROSITE" id="PS50931"/>
    </source>
</evidence>
<dbReference type="Gene3D" id="3.40.190.290">
    <property type="match status" value="1"/>
</dbReference>
<keyword evidence="7" id="KW-1185">Reference proteome</keyword>
<dbReference type="Pfam" id="PF03466">
    <property type="entry name" value="LysR_substrate"/>
    <property type="match status" value="1"/>
</dbReference>
<dbReference type="SUPFAM" id="SSF53850">
    <property type="entry name" value="Periplasmic binding protein-like II"/>
    <property type="match status" value="1"/>
</dbReference>
<dbReference type="InterPro" id="IPR036388">
    <property type="entry name" value="WH-like_DNA-bd_sf"/>
</dbReference>
<dbReference type="GO" id="GO:0006351">
    <property type="term" value="P:DNA-templated transcription"/>
    <property type="evidence" value="ECO:0007669"/>
    <property type="project" value="TreeGrafter"/>
</dbReference>
<comment type="similarity">
    <text evidence="1">Belongs to the LysR transcriptional regulatory family.</text>
</comment>
<dbReference type="InterPro" id="IPR058163">
    <property type="entry name" value="LysR-type_TF_proteobact-type"/>
</dbReference>